<evidence type="ECO:0000313" key="2">
    <source>
        <dbReference type="Proteomes" id="UP000030762"/>
    </source>
</evidence>
<organism evidence="1 2">
    <name type="scientific">Saprolegnia diclina (strain VS20)</name>
    <dbReference type="NCBI Taxonomy" id="1156394"/>
    <lineage>
        <taxon>Eukaryota</taxon>
        <taxon>Sar</taxon>
        <taxon>Stramenopiles</taxon>
        <taxon>Oomycota</taxon>
        <taxon>Saprolegniomycetes</taxon>
        <taxon>Saprolegniales</taxon>
        <taxon>Saprolegniaceae</taxon>
        <taxon>Saprolegnia</taxon>
    </lineage>
</organism>
<sequence>MLRRRASRAATFAASSAAGTPAPIIEVIQAALDSGASLGQAAAIAVAVNSGGSPAEVQIAAIEAGAPLSVASAVASAVSSYTQSTAGSSTDATAYTNGMSSATSYVAPYETKPLDVAAPSDPEAATDANTLSSYVFNDVKPQDGTDSSKSGVLNELVNNIVAYVTDAPAPPRFRLRPQCAPTV</sequence>
<dbReference type="Proteomes" id="UP000030762">
    <property type="component" value="Unassembled WGS sequence"/>
</dbReference>
<dbReference type="EMBL" id="JH767139">
    <property type="protein sequence ID" value="EQC39401.1"/>
    <property type="molecule type" value="Genomic_DNA"/>
</dbReference>
<proteinExistence type="predicted"/>
<gene>
    <name evidence="1" type="ORF">SDRG_03603</name>
</gene>
<evidence type="ECO:0000313" key="1">
    <source>
        <dbReference type="EMBL" id="EQC39401.1"/>
    </source>
</evidence>
<reference evidence="1 2" key="1">
    <citation type="submission" date="2012-04" db="EMBL/GenBank/DDBJ databases">
        <title>The Genome Sequence of Saprolegnia declina VS20.</title>
        <authorList>
            <consortium name="The Broad Institute Genome Sequencing Platform"/>
            <person name="Russ C."/>
            <person name="Nusbaum C."/>
            <person name="Tyler B."/>
            <person name="van West P."/>
            <person name="Dieguez-Uribeondo J."/>
            <person name="de Bruijn I."/>
            <person name="Tripathy S."/>
            <person name="Jiang R."/>
            <person name="Young S.K."/>
            <person name="Zeng Q."/>
            <person name="Gargeya S."/>
            <person name="Fitzgerald M."/>
            <person name="Haas B."/>
            <person name="Abouelleil A."/>
            <person name="Alvarado L."/>
            <person name="Arachchi H.M."/>
            <person name="Berlin A."/>
            <person name="Chapman S.B."/>
            <person name="Goldberg J."/>
            <person name="Griggs A."/>
            <person name="Gujja S."/>
            <person name="Hansen M."/>
            <person name="Howarth C."/>
            <person name="Imamovic A."/>
            <person name="Larimer J."/>
            <person name="McCowen C."/>
            <person name="Montmayeur A."/>
            <person name="Murphy C."/>
            <person name="Neiman D."/>
            <person name="Pearson M."/>
            <person name="Priest M."/>
            <person name="Roberts A."/>
            <person name="Saif S."/>
            <person name="Shea T."/>
            <person name="Sisk P."/>
            <person name="Sykes S."/>
            <person name="Wortman J."/>
            <person name="Nusbaum C."/>
            <person name="Birren B."/>
        </authorList>
    </citation>
    <scope>NUCLEOTIDE SEQUENCE [LARGE SCALE GENOMIC DNA]</scope>
    <source>
        <strain evidence="1 2">VS20</strain>
    </source>
</reference>
<dbReference type="OMA" id="NTLPAYH"/>
<dbReference type="OrthoDB" id="10483766at2759"/>
<dbReference type="RefSeq" id="XP_008607462.1">
    <property type="nucleotide sequence ID" value="XM_008609240.1"/>
</dbReference>
<accession>T0QXJ4</accession>
<dbReference type="AlphaFoldDB" id="T0QXJ4"/>
<protein>
    <submittedName>
        <fullName evidence="1">Uncharacterized protein</fullName>
    </submittedName>
</protein>
<dbReference type="InParanoid" id="T0QXJ4"/>
<keyword evidence="2" id="KW-1185">Reference proteome</keyword>
<dbReference type="VEuPathDB" id="FungiDB:SDRG_03603"/>
<dbReference type="GeneID" id="19944330"/>
<name>T0QXJ4_SAPDV</name>